<dbReference type="GO" id="GO:0051539">
    <property type="term" value="F:4 iron, 4 sulfur cluster binding"/>
    <property type="evidence" value="ECO:0007669"/>
    <property type="project" value="UniProtKB-UniRule"/>
</dbReference>
<keyword evidence="9 10" id="KW-0143">Chaperone</keyword>
<evidence type="ECO:0000256" key="6">
    <source>
        <dbReference type="ARBA" id="ARBA00022723"/>
    </source>
</evidence>
<dbReference type="InterPro" id="IPR007197">
    <property type="entry name" value="rSAM"/>
</dbReference>
<keyword evidence="5 10" id="KW-0949">S-adenosyl-L-methionine</keyword>
<evidence type="ECO:0000256" key="10">
    <source>
        <dbReference type="RuleBase" id="RU364116"/>
    </source>
</evidence>
<dbReference type="InterPro" id="IPR006638">
    <property type="entry name" value="Elp3/MiaA/NifB-like_rSAM"/>
</dbReference>
<dbReference type="Proteomes" id="UP000316199">
    <property type="component" value="Unassembled WGS sequence"/>
</dbReference>
<dbReference type="InterPro" id="IPR058240">
    <property type="entry name" value="rSAM_sf"/>
</dbReference>
<protein>
    <recommendedName>
        <fullName evidence="3 10">Heme chaperone HemW</fullName>
    </recommendedName>
</protein>
<dbReference type="GO" id="GO:0006779">
    <property type="term" value="P:porphyrin-containing compound biosynthetic process"/>
    <property type="evidence" value="ECO:0007669"/>
    <property type="project" value="InterPro"/>
</dbReference>
<dbReference type="SFLD" id="SFLDF00288">
    <property type="entry name" value="HemN-like__clustered_with_nucl"/>
    <property type="match status" value="1"/>
</dbReference>
<dbReference type="InterPro" id="IPR034505">
    <property type="entry name" value="Coproporphyrinogen-III_oxidase"/>
</dbReference>
<dbReference type="InterPro" id="IPR013785">
    <property type="entry name" value="Aldolase_TIM"/>
</dbReference>
<evidence type="ECO:0000256" key="4">
    <source>
        <dbReference type="ARBA" id="ARBA00022617"/>
    </source>
</evidence>
<dbReference type="SUPFAM" id="SSF102114">
    <property type="entry name" value="Radical SAM enzymes"/>
    <property type="match status" value="1"/>
</dbReference>
<accession>A0A520S5C5</accession>
<dbReference type="AlphaFoldDB" id="A0A520S5C5"/>
<evidence type="ECO:0000259" key="11">
    <source>
        <dbReference type="PROSITE" id="PS51918"/>
    </source>
</evidence>
<dbReference type="Gene3D" id="3.20.20.70">
    <property type="entry name" value="Aldolase class I"/>
    <property type="match status" value="1"/>
</dbReference>
<evidence type="ECO:0000256" key="7">
    <source>
        <dbReference type="ARBA" id="ARBA00023004"/>
    </source>
</evidence>
<evidence type="ECO:0000256" key="2">
    <source>
        <dbReference type="ARBA" id="ARBA00006100"/>
    </source>
</evidence>
<keyword evidence="6 10" id="KW-0479">Metal-binding</keyword>
<proteinExistence type="inferred from homology"/>
<dbReference type="PANTHER" id="PTHR13932:SF5">
    <property type="entry name" value="RADICAL S-ADENOSYL METHIONINE DOMAIN-CONTAINING PROTEIN 1, MITOCHONDRIAL"/>
    <property type="match status" value="1"/>
</dbReference>
<keyword evidence="7 10" id="KW-0408">Iron</keyword>
<dbReference type="GO" id="GO:0005737">
    <property type="term" value="C:cytoplasm"/>
    <property type="evidence" value="ECO:0007669"/>
    <property type="project" value="UniProtKB-SubCell"/>
</dbReference>
<evidence type="ECO:0000313" key="12">
    <source>
        <dbReference type="EMBL" id="RZO77683.1"/>
    </source>
</evidence>
<dbReference type="SFLD" id="SFLDG01065">
    <property type="entry name" value="anaerobic_coproporphyrinogen-I"/>
    <property type="match status" value="1"/>
</dbReference>
<feature type="domain" description="Radical SAM core" evidence="11">
    <location>
        <begin position="1"/>
        <end position="230"/>
    </location>
</feature>
<organism evidence="12 13">
    <name type="scientific">OM182 bacterium</name>
    <dbReference type="NCBI Taxonomy" id="2510334"/>
    <lineage>
        <taxon>Bacteria</taxon>
        <taxon>Pseudomonadati</taxon>
        <taxon>Pseudomonadota</taxon>
        <taxon>Gammaproteobacteria</taxon>
        <taxon>OMG group</taxon>
        <taxon>OM182 clade</taxon>
    </lineage>
</organism>
<comment type="cofactor">
    <cofactor evidence="1">
        <name>[4Fe-4S] cluster</name>
        <dbReference type="ChEBI" id="CHEBI:49883"/>
    </cofactor>
</comment>
<comment type="caution">
    <text evidence="12">The sequence shown here is derived from an EMBL/GenBank/DDBJ whole genome shotgun (WGS) entry which is preliminary data.</text>
</comment>
<evidence type="ECO:0000256" key="1">
    <source>
        <dbReference type="ARBA" id="ARBA00001966"/>
    </source>
</evidence>
<dbReference type="SMART" id="SM00729">
    <property type="entry name" value="Elp3"/>
    <property type="match status" value="1"/>
</dbReference>
<dbReference type="InterPro" id="IPR004559">
    <property type="entry name" value="HemW-like"/>
</dbReference>
<sequence>MNPIGLYIHFPWCIKKCPYCDFNSHVIDGQIPEKEYISSLINDLYDDVADFHGPINSVFLGGGTPSLFSPRSISEILSTTKNVLKVSDDAEITLEANPGALDAANIEGFRQIGVNRLSLGVQSFQDQHLSSLGRVHNNDDINYAIAAIKSAGFTNINFDLMHGLPKQDWKSAKRDLLQAISHEPTHISWYQLTIEPNTVFSHKPPSLPCEEMLIEIYERGIELLSQEGYNRYEISAFSQLNKESRHNLNYWQFGDYIGIGAGAHGKHTIGGNIYRTTKSRSPRDYLISPNKKIKTVSRSEIPLEYLMNSLRLVSGSELRDFEERTGLSKEVINNFLNKAFEGGFIDNKRRLVPTQLGLSFLDEVLLLID</sequence>
<evidence type="ECO:0000313" key="13">
    <source>
        <dbReference type="Proteomes" id="UP000316199"/>
    </source>
</evidence>
<dbReference type="CDD" id="cd01335">
    <property type="entry name" value="Radical_SAM"/>
    <property type="match status" value="1"/>
</dbReference>
<dbReference type="PROSITE" id="PS51918">
    <property type="entry name" value="RADICAL_SAM"/>
    <property type="match status" value="1"/>
</dbReference>
<reference evidence="12 13" key="1">
    <citation type="submission" date="2019-02" db="EMBL/GenBank/DDBJ databases">
        <title>Prokaryotic population dynamics and viral predation in marine succession experiment using metagenomics: the confinement effect.</title>
        <authorList>
            <person name="Haro-Moreno J.M."/>
            <person name="Rodriguez-Valera F."/>
            <person name="Lopez-Perez M."/>
        </authorList>
    </citation>
    <scope>NUCLEOTIDE SEQUENCE [LARGE SCALE GENOMIC DNA]</scope>
    <source>
        <strain evidence="12">MED-G157</strain>
    </source>
</reference>
<dbReference type="SFLD" id="SFLDF00562">
    <property type="entry name" value="HemN-like__clustered_with_heat"/>
    <property type="match status" value="1"/>
</dbReference>
<dbReference type="NCBIfam" id="TIGR00539">
    <property type="entry name" value="hemN_rel"/>
    <property type="match status" value="1"/>
</dbReference>
<keyword evidence="4 10" id="KW-0349">Heme</keyword>
<evidence type="ECO:0000256" key="9">
    <source>
        <dbReference type="ARBA" id="ARBA00023186"/>
    </source>
</evidence>
<name>A0A520S5C5_9GAMM</name>
<evidence type="ECO:0000256" key="3">
    <source>
        <dbReference type="ARBA" id="ARBA00017228"/>
    </source>
</evidence>
<evidence type="ECO:0000256" key="5">
    <source>
        <dbReference type="ARBA" id="ARBA00022691"/>
    </source>
</evidence>
<keyword evidence="8 10" id="KW-0411">Iron-sulfur</keyword>
<dbReference type="EMBL" id="SHAG01000001">
    <property type="protein sequence ID" value="RZO77683.1"/>
    <property type="molecule type" value="Genomic_DNA"/>
</dbReference>
<comment type="function">
    <text evidence="10">Probably acts as a heme chaperone, transferring heme to an unknown acceptor. Binds one molecule of heme per monomer, possibly covalently. Binds 1 [4Fe-4S] cluster. The cluster is coordinated with 3 cysteines and an exchangeable S-adenosyl-L-methionine.</text>
</comment>
<dbReference type="Pfam" id="PF04055">
    <property type="entry name" value="Radical_SAM"/>
    <property type="match status" value="1"/>
</dbReference>
<evidence type="ECO:0000256" key="8">
    <source>
        <dbReference type="ARBA" id="ARBA00023014"/>
    </source>
</evidence>
<dbReference type="PANTHER" id="PTHR13932">
    <property type="entry name" value="COPROPORPHYRINIGEN III OXIDASE"/>
    <property type="match status" value="1"/>
</dbReference>
<dbReference type="GO" id="GO:0046872">
    <property type="term" value="F:metal ion binding"/>
    <property type="evidence" value="ECO:0007669"/>
    <property type="project" value="UniProtKB-UniRule"/>
</dbReference>
<dbReference type="SFLD" id="SFLDS00029">
    <property type="entry name" value="Radical_SAM"/>
    <property type="match status" value="1"/>
</dbReference>
<keyword evidence="10" id="KW-0004">4Fe-4S</keyword>
<comment type="subcellular location">
    <subcellularLocation>
        <location evidence="10">Cytoplasm</location>
    </subcellularLocation>
</comment>
<dbReference type="GO" id="GO:0004109">
    <property type="term" value="F:coproporphyrinogen oxidase activity"/>
    <property type="evidence" value="ECO:0007669"/>
    <property type="project" value="InterPro"/>
</dbReference>
<keyword evidence="10" id="KW-0963">Cytoplasm</keyword>
<comment type="similarity">
    <text evidence="2">Belongs to the anaerobic coproporphyrinogen-III oxidase family. HemW subfamily.</text>
</comment>
<gene>
    <name evidence="12" type="primary">hemW</name>
    <name evidence="12" type="ORF">EVA68_00200</name>
</gene>